<evidence type="ECO:0000256" key="5">
    <source>
        <dbReference type="ARBA" id="ARBA00022645"/>
    </source>
</evidence>
<dbReference type="PANTHER" id="PTHR32282">
    <property type="entry name" value="BINDING PROTEIN TRANSPEPTIDASE, PUTATIVE-RELATED"/>
    <property type="match status" value="1"/>
</dbReference>
<evidence type="ECO:0000256" key="2">
    <source>
        <dbReference type="ARBA" id="ARBA00007090"/>
    </source>
</evidence>
<keyword evidence="8" id="KW-0808">Transferase</keyword>
<dbReference type="InterPro" id="IPR013783">
    <property type="entry name" value="Ig-like_fold"/>
</dbReference>
<feature type="region of interest" description="Disordered" evidence="17">
    <location>
        <begin position="813"/>
        <end position="862"/>
    </location>
</feature>
<protein>
    <submittedName>
        <fullName evidence="21">Penicillin-binding protein</fullName>
    </submittedName>
</protein>
<dbReference type="InterPro" id="IPR036950">
    <property type="entry name" value="PBP_transglycosylase"/>
</dbReference>
<evidence type="ECO:0000256" key="13">
    <source>
        <dbReference type="ARBA" id="ARBA00023268"/>
    </source>
</evidence>
<evidence type="ECO:0000256" key="1">
    <source>
        <dbReference type="ARBA" id="ARBA00004236"/>
    </source>
</evidence>
<dbReference type="FunFam" id="1.10.3810.10:FF:000001">
    <property type="entry name" value="Penicillin-binding protein 1A"/>
    <property type="match status" value="1"/>
</dbReference>
<keyword evidence="10" id="KW-0133">Cell shape</keyword>
<evidence type="ECO:0000256" key="6">
    <source>
        <dbReference type="ARBA" id="ARBA00022670"/>
    </source>
</evidence>
<feature type="region of interest" description="Disordered" evidence="17">
    <location>
        <begin position="647"/>
        <end position="669"/>
    </location>
</feature>
<gene>
    <name evidence="21" type="ORF">E6Q11_03285</name>
</gene>
<comment type="similarity">
    <text evidence="3">In the N-terminal section; belongs to the glycosyltransferase 51 family.</text>
</comment>
<dbReference type="GO" id="GO:0071555">
    <property type="term" value="P:cell wall organization"/>
    <property type="evidence" value="ECO:0007669"/>
    <property type="project" value="UniProtKB-KW"/>
</dbReference>
<dbReference type="GO" id="GO:0009252">
    <property type="term" value="P:peptidoglycan biosynthetic process"/>
    <property type="evidence" value="ECO:0007669"/>
    <property type="project" value="UniProtKB-KW"/>
</dbReference>
<dbReference type="InterPro" id="IPR023346">
    <property type="entry name" value="Lysozyme-like_dom_sf"/>
</dbReference>
<dbReference type="InterPro" id="IPR001460">
    <property type="entry name" value="PCN-bd_Tpept"/>
</dbReference>
<dbReference type="Gene3D" id="3.40.710.10">
    <property type="entry name" value="DD-peptidase/beta-lactamase superfamily"/>
    <property type="match status" value="1"/>
</dbReference>
<dbReference type="GO" id="GO:0005886">
    <property type="term" value="C:plasma membrane"/>
    <property type="evidence" value="ECO:0007669"/>
    <property type="project" value="UniProtKB-SubCell"/>
</dbReference>
<keyword evidence="9" id="KW-0378">Hydrolase</keyword>
<evidence type="ECO:0000259" key="19">
    <source>
        <dbReference type="Pfam" id="PF00905"/>
    </source>
</evidence>
<comment type="similarity">
    <text evidence="2">In the C-terminal section; belongs to the transpeptidase family.</text>
</comment>
<dbReference type="GO" id="GO:0030288">
    <property type="term" value="C:outer membrane-bounded periplasmic space"/>
    <property type="evidence" value="ECO:0007669"/>
    <property type="project" value="TreeGrafter"/>
</dbReference>
<keyword evidence="18" id="KW-0812">Transmembrane</keyword>
<keyword evidence="7" id="KW-0328">Glycosyltransferase</keyword>
<evidence type="ECO:0000256" key="8">
    <source>
        <dbReference type="ARBA" id="ARBA00022679"/>
    </source>
</evidence>
<evidence type="ECO:0000313" key="22">
    <source>
        <dbReference type="Proteomes" id="UP000321026"/>
    </source>
</evidence>
<dbReference type="AlphaFoldDB" id="A0A5C7J7M9"/>
<evidence type="ECO:0000256" key="15">
    <source>
        <dbReference type="ARBA" id="ARBA00034000"/>
    </source>
</evidence>
<evidence type="ECO:0000256" key="9">
    <source>
        <dbReference type="ARBA" id="ARBA00022801"/>
    </source>
</evidence>
<proteinExistence type="inferred from homology"/>
<keyword evidence="13" id="KW-0511">Multifunctional enzyme</keyword>
<evidence type="ECO:0000256" key="3">
    <source>
        <dbReference type="ARBA" id="ARBA00007739"/>
    </source>
</evidence>
<evidence type="ECO:0000256" key="4">
    <source>
        <dbReference type="ARBA" id="ARBA00022475"/>
    </source>
</evidence>
<feature type="compositionally biased region" description="Basic and acidic residues" evidence="17">
    <location>
        <begin position="717"/>
        <end position="732"/>
    </location>
</feature>
<sequence>MLYWSPKQAFSSRFRRSPRRDLVLTGGPKRSWKEWPWKKLFRWAAYLALAGVLFVGGVFAYFAKDLPNPGNFRERVVAESTKIYDRSGTHLLYEVHGEEKRTVIPFADMPDVVKYATISLEDQEFYHHFGVNPAAILRAVLKDIITLEKAQGGSTITQQLVKNTLLTNEKSITRKVKEVILSLELEAKYSKDEILEMYLNEIPYGSNAYGIEAAAQTFFGKPARELTLDEAALLAALPQATTYYSPYGSHTDALSGRQSYVLKQMADLGYITPEQRDEAIGIDTIGKVKPQKDIIAAPHFVMYIKDQLQEKFGDRAIEEGGYKVITTLDWDKQTFAEQAVREGAEKNKKWQASNAALVAIDPKNGQILSMVGSKDYFDESIDGQVNVSIRDRQPGSSFKPYVYLTAFTKGYLPETIMYDVETEFETNEGKSYKPNNYDGKFHGPLPMMKALGGSLNIPAVKTLYLVGVQDAIALAKSLGIAGLNDPDRVGLSLVLGGGEVKLLDHVHAYATLATGGIKHPLASILKIEDSKGTVLESFNSTPGERVIEEKYVAMLDSVLSNNDNRAWVFGESSPLRFDNRQVAAKTGTTNEFRDGWTIGYTPSIAVGVWAGNNDNAAMVSGADGVNVAAPIWRSFLDHALINQSSEEFPKYNPDDEIGEGEGKTDKPLLSGKLEKEDNIKVCEIPGEDNKYCLANKYCPESEVDKKDFVSTHDILHYVDRGDPRGPKPKDPENDSQYKNWEKAVKEWYKKEKTKGIIAQEVPEKECDEDDFKKYKPSISLSIPSSTNSNSITLEASVSAPYGVKKVTFSVDGNTIDERSDKPYRTTYTIPDSKNNQTLSVSVTLEDNNGNKTDASGQVSVSF</sequence>
<evidence type="ECO:0000256" key="7">
    <source>
        <dbReference type="ARBA" id="ARBA00022676"/>
    </source>
</evidence>
<dbReference type="Pfam" id="PF00905">
    <property type="entry name" value="Transpeptidase"/>
    <property type="match status" value="1"/>
</dbReference>
<dbReference type="Pfam" id="PF00912">
    <property type="entry name" value="Transgly"/>
    <property type="match status" value="1"/>
</dbReference>
<dbReference type="PANTHER" id="PTHR32282:SF11">
    <property type="entry name" value="PENICILLIN-BINDING PROTEIN 1B"/>
    <property type="match status" value="1"/>
</dbReference>
<dbReference type="NCBIfam" id="TIGR02074">
    <property type="entry name" value="PBP_1a_fam"/>
    <property type="match status" value="1"/>
</dbReference>
<dbReference type="InterPro" id="IPR050396">
    <property type="entry name" value="Glycosyltr_51/Transpeptidase"/>
</dbReference>
<keyword evidence="6" id="KW-0645">Protease</keyword>
<evidence type="ECO:0000256" key="16">
    <source>
        <dbReference type="ARBA" id="ARBA00049902"/>
    </source>
</evidence>
<feature type="region of interest" description="Disordered" evidence="17">
    <location>
        <begin position="717"/>
        <end position="738"/>
    </location>
</feature>
<evidence type="ECO:0000256" key="18">
    <source>
        <dbReference type="SAM" id="Phobius"/>
    </source>
</evidence>
<dbReference type="GO" id="GO:0008658">
    <property type="term" value="F:penicillin binding"/>
    <property type="evidence" value="ECO:0007669"/>
    <property type="project" value="InterPro"/>
</dbReference>
<comment type="catalytic activity">
    <reaction evidence="16">
        <text>[GlcNAc-(1-&gt;4)-Mur2Ac(oyl-L-Ala-gamma-D-Glu-L-Lys-D-Ala-D-Ala)](n)-di-trans,octa-cis-undecaprenyl diphosphate + beta-D-GlcNAc-(1-&gt;4)-Mur2Ac(oyl-L-Ala-gamma-D-Glu-L-Lys-D-Ala-D-Ala)-di-trans,octa-cis-undecaprenyl diphosphate = [GlcNAc-(1-&gt;4)-Mur2Ac(oyl-L-Ala-gamma-D-Glu-L-Lys-D-Ala-D-Ala)](n+1)-di-trans,octa-cis-undecaprenyl diphosphate + di-trans,octa-cis-undecaprenyl diphosphate + H(+)</text>
        <dbReference type="Rhea" id="RHEA:23708"/>
        <dbReference type="Rhea" id="RHEA-COMP:9602"/>
        <dbReference type="Rhea" id="RHEA-COMP:9603"/>
        <dbReference type="ChEBI" id="CHEBI:15378"/>
        <dbReference type="ChEBI" id="CHEBI:58405"/>
        <dbReference type="ChEBI" id="CHEBI:60033"/>
        <dbReference type="ChEBI" id="CHEBI:78435"/>
        <dbReference type="EC" id="2.4.99.28"/>
    </reaction>
</comment>
<dbReference type="SUPFAM" id="SSF56601">
    <property type="entry name" value="beta-lactamase/transpeptidase-like"/>
    <property type="match status" value="1"/>
</dbReference>
<keyword evidence="14" id="KW-0961">Cell wall biogenesis/degradation</keyword>
<evidence type="ECO:0000259" key="20">
    <source>
        <dbReference type="Pfam" id="PF00912"/>
    </source>
</evidence>
<feature type="domain" description="Penicillin-binding protein transpeptidase" evidence="19">
    <location>
        <begin position="356"/>
        <end position="635"/>
    </location>
</feature>
<evidence type="ECO:0000256" key="14">
    <source>
        <dbReference type="ARBA" id="ARBA00023316"/>
    </source>
</evidence>
<dbReference type="Proteomes" id="UP000321026">
    <property type="component" value="Unassembled WGS sequence"/>
</dbReference>
<reference evidence="21 22" key="1">
    <citation type="submission" date="2018-09" db="EMBL/GenBank/DDBJ databases">
        <title>Metagenome Assembled Genomes from an Advanced Water Purification Facility.</title>
        <authorList>
            <person name="Stamps B.W."/>
            <person name="Spear J.R."/>
        </authorList>
    </citation>
    <scope>NUCLEOTIDE SEQUENCE [LARGE SCALE GENOMIC DNA]</scope>
    <source>
        <strain evidence="21">Bin_63_2</strain>
    </source>
</reference>
<evidence type="ECO:0000256" key="11">
    <source>
        <dbReference type="ARBA" id="ARBA00022984"/>
    </source>
</evidence>
<keyword evidence="4" id="KW-1003">Cell membrane</keyword>
<dbReference type="GO" id="GO:0008955">
    <property type="term" value="F:peptidoglycan glycosyltransferase activity"/>
    <property type="evidence" value="ECO:0007669"/>
    <property type="project" value="UniProtKB-EC"/>
</dbReference>
<evidence type="ECO:0000256" key="10">
    <source>
        <dbReference type="ARBA" id="ARBA00022960"/>
    </source>
</evidence>
<dbReference type="Gene3D" id="1.10.3810.10">
    <property type="entry name" value="Biosynthetic peptidoglycan transglycosylase-like"/>
    <property type="match status" value="1"/>
</dbReference>
<comment type="subcellular location">
    <subcellularLocation>
        <location evidence="1">Cell membrane</location>
    </subcellularLocation>
</comment>
<keyword evidence="18" id="KW-1133">Transmembrane helix</keyword>
<evidence type="ECO:0000313" key="21">
    <source>
        <dbReference type="EMBL" id="TXG77164.1"/>
    </source>
</evidence>
<name>A0A5C7J7M9_9BACT</name>
<dbReference type="SUPFAM" id="SSF53955">
    <property type="entry name" value="Lysozyme-like"/>
    <property type="match status" value="1"/>
</dbReference>
<feature type="transmembrane region" description="Helical" evidence="18">
    <location>
        <begin position="40"/>
        <end position="63"/>
    </location>
</feature>
<dbReference type="InterPro" id="IPR001264">
    <property type="entry name" value="Glyco_trans_51"/>
</dbReference>
<dbReference type="GO" id="GO:0009002">
    <property type="term" value="F:serine-type D-Ala-D-Ala carboxypeptidase activity"/>
    <property type="evidence" value="ECO:0007669"/>
    <property type="project" value="UniProtKB-EC"/>
</dbReference>
<comment type="caution">
    <text evidence="21">The sequence shown here is derived from an EMBL/GenBank/DDBJ whole genome shotgun (WGS) entry which is preliminary data.</text>
</comment>
<comment type="catalytic activity">
    <reaction evidence="15">
        <text>Preferential cleavage: (Ac)2-L-Lys-D-Ala-|-D-Ala. Also transpeptidation of peptidyl-alanyl moieties that are N-acyl substituents of D-alanine.</text>
        <dbReference type="EC" id="3.4.16.4"/>
    </reaction>
</comment>
<feature type="domain" description="Glycosyl transferase family 51" evidence="20">
    <location>
        <begin position="92"/>
        <end position="265"/>
    </location>
</feature>
<dbReference type="InterPro" id="IPR012338">
    <property type="entry name" value="Beta-lactam/transpept-like"/>
</dbReference>
<keyword evidence="11" id="KW-0573">Peptidoglycan synthesis</keyword>
<accession>A0A5C7J7M9</accession>
<feature type="compositionally biased region" description="Basic and acidic residues" evidence="17">
    <location>
        <begin position="660"/>
        <end position="669"/>
    </location>
</feature>
<keyword evidence="12 18" id="KW-0472">Membrane</keyword>
<evidence type="ECO:0000256" key="12">
    <source>
        <dbReference type="ARBA" id="ARBA00023136"/>
    </source>
</evidence>
<organism evidence="21 22">
    <name type="scientific">Candidatus Dojkabacteria bacterium</name>
    <dbReference type="NCBI Taxonomy" id="2099670"/>
    <lineage>
        <taxon>Bacteria</taxon>
        <taxon>Candidatus Dojkabacteria</taxon>
    </lineage>
</organism>
<dbReference type="GO" id="GO:0006508">
    <property type="term" value="P:proteolysis"/>
    <property type="evidence" value="ECO:0007669"/>
    <property type="project" value="UniProtKB-KW"/>
</dbReference>
<evidence type="ECO:0000256" key="17">
    <source>
        <dbReference type="SAM" id="MobiDB-lite"/>
    </source>
</evidence>
<dbReference type="Gene3D" id="2.60.40.10">
    <property type="entry name" value="Immunoglobulins"/>
    <property type="match status" value="1"/>
</dbReference>
<keyword evidence="5" id="KW-0121">Carboxypeptidase</keyword>
<dbReference type="EMBL" id="SSDS01000052">
    <property type="protein sequence ID" value="TXG77164.1"/>
    <property type="molecule type" value="Genomic_DNA"/>
</dbReference>
<feature type="compositionally biased region" description="Polar residues" evidence="17">
    <location>
        <begin position="825"/>
        <end position="862"/>
    </location>
</feature>
<dbReference type="GO" id="GO:0008360">
    <property type="term" value="P:regulation of cell shape"/>
    <property type="evidence" value="ECO:0007669"/>
    <property type="project" value="UniProtKB-KW"/>
</dbReference>
<dbReference type="Pfam" id="PF17957">
    <property type="entry name" value="Big_7"/>
    <property type="match status" value="1"/>
</dbReference>